<name>A0ABQ6A420_9PROT</name>
<accession>A0ABQ6A420</accession>
<dbReference type="EMBL" id="BSOS01000005">
    <property type="protein sequence ID" value="GLR65626.1"/>
    <property type="molecule type" value="Genomic_DNA"/>
</dbReference>
<organism evidence="1 2">
    <name type="scientific">Acidocella aquatica</name>
    <dbReference type="NCBI Taxonomy" id="1922313"/>
    <lineage>
        <taxon>Bacteria</taxon>
        <taxon>Pseudomonadati</taxon>
        <taxon>Pseudomonadota</taxon>
        <taxon>Alphaproteobacteria</taxon>
        <taxon>Acetobacterales</taxon>
        <taxon>Acidocellaceae</taxon>
        <taxon>Acidocella</taxon>
    </lineage>
</organism>
<reference evidence="2" key="1">
    <citation type="journal article" date="2019" name="Int. J. Syst. Evol. Microbiol.">
        <title>The Global Catalogue of Microorganisms (GCM) 10K type strain sequencing project: providing services to taxonomists for standard genome sequencing and annotation.</title>
        <authorList>
            <consortium name="The Broad Institute Genomics Platform"/>
            <consortium name="The Broad Institute Genome Sequencing Center for Infectious Disease"/>
            <person name="Wu L."/>
            <person name="Ma J."/>
        </authorList>
    </citation>
    <scope>NUCLEOTIDE SEQUENCE [LARGE SCALE GENOMIC DNA]</scope>
    <source>
        <strain evidence="2">NBRC 112502</strain>
    </source>
</reference>
<dbReference type="Proteomes" id="UP001156641">
    <property type="component" value="Unassembled WGS sequence"/>
</dbReference>
<comment type="caution">
    <text evidence="1">The sequence shown here is derived from an EMBL/GenBank/DDBJ whole genome shotgun (WGS) entry which is preliminary data.</text>
</comment>
<evidence type="ECO:0000313" key="2">
    <source>
        <dbReference type="Proteomes" id="UP001156641"/>
    </source>
</evidence>
<evidence type="ECO:0000313" key="1">
    <source>
        <dbReference type="EMBL" id="GLR65626.1"/>
    </source>
</evidence>
<proteinExistence type="predicted"/>
<protein>
    <submittedName>
        <fullName evidence="1">Uncharacterized protein</fullName>
    </submittedName>
</protein>
<sequence length="258" mass="30510">MGVQKPYHRNYRAMKESHNSGYNEIAYIRDENYAKAPVHYLRAFMIIQRDLEKIFEYIEPSESSLKAYSYRIHELLMRTCIEIEANFKAILAENLFIPEKNKYGQIYNIRVYKKVNKTHHLSSYEVSLPIWNGEKRILKPFHSWIEGKTPVWYQAYNNSKHDRLEKFKEANLENLIDAVAGLLALISSQFKTDDFSASVGFLSVRDVDYYDMGPAIGSFFRIRFPADWSDEEKYDFNWSELSKESDRFAKINYNQIDS</sequence>
<dbReference type="RefSeq" id="WP_284256127.1">
    <property type="nucleotide sequence ID" value="NZ_BSOS01000005.1"/>
</dbReference>
<keyword evidence="2" id="KW-1185">Reference proteome</keyword>
<gene>
    <name evidence="1" type="ORF">GCM10010909_03040</name>
</gene>